<dbReference type="PRINTS" id="PR00724">
    <property type="entry name" value="CRBOXYPTASEC"/>
</dbReference>
<evidence type="ECO:0000256" key="4">
    <source>
        <dbReference type="ARBA" id="ARBA00022729"/>
    </source>
</evidence>
<dbReference type="SUPFAM" id="SSF53474">
    <property type="entry name" value="alpha/beta-Hydrolases"/>
    <property type="match status" value="1"/>
</dbReference>
<dbReference type="PANTHER" id="PTHR11802:SF189">
    <property type="entry name" value="CARBOXYPEPTIDASE"/>
    <property type="match status" value="1"/>
</dbReference>
<dbReference type="InterPro" id="IPR001563">
    <property type="entry name" value="Peptidase_S10"/>
</dbReference>
<dbReference type="GO" id="GO:0004185">
    <property type="term" value="F:serine-type carboxypeptidase activity"/>
    <property type="evidence" value="ECO:0007669"/>
    <property type="project" value="InterPro"/>
</dbReference>
<keyword evidence="2" id="KW-0121">Carboxypeptidase</keyword>
<protein>
    <submittedName>
        <fullName evidence="8">Alpha/Beta hydrolase protein</fullName>
    </submittedName>
</protein>
<dbReference type="InterPro" id="IPR029058">
    <property type="entry name" value="AB_hydrolase_fold"/>
</dbReference>
<dbReference type="AlphaFoldDB" id="A0AAE0MGC6"/>
<dbReference type="PANTHER" id="PTHR11802">
    <property type="entry name" value="SERINE PROTEASE FAMILY S10 SERINE CARBOXYPEPTIDASE"/>
    <property type="match status" value="1"/>
</dbReference>
<keyword evidence="5 8" id="KW-0378">Hydrolase</keyword>
<dbReference type="Proteomes" id="UP001283341">
    <property type="component" value="Unassembled WGS sequence"/>
</dbReference>
<keyword evidence="6" id="KW-0325">Glycoprotein</keyword>
<accession>A0AAE0MGC6</accession>
<evidence type="ECO:0000256" key="2">
    <source>
        <dbReference type="ARBA" id="ARBA00022645"/>
    </source>
</evidence>
<evidence type="ECO:0000313" key="9">
    <source>
        <dbReference type="Proteomes" id="UP001283341"/>
    </source>
</evidence>
<evidence type="ECO:0000256" key="1">
    <source>
        <dbReference type="ARBA" id="ARBA00009431"/>
    </source>
</evidence>
<gene>
    <name evidence="8" type="ORF">B0H66DRAFT_468575</name>
</gene>
<comment type="similarity">
    <text evidence="1">Belongs to the peptidase S10 family.</text>
</comment>
<comment type="caution">
    <text evidence="8">The sequence shown here is derived from an EMBL/GenBank/DDBJ whole genome shotgun (WGS) entry which is preliminary data.</text>
</comment>
<evidence type="ECO:0000313" key="8">
    <source>
        <dbReference type="EMBL" id="KAK3331190.1"/>
    </source>
</evidence>
<evidence type="ECO:0000256" key="7">
    <source>
        <dbReference type="SAM" id="MobiDB-lite"/>
    </source>
</evidence>
<evidence type="ECO:0000256" key="5">
    <source>
        <dbReference type="ARBA" id="ARBA00022801"/>
    </source>
</evidence>
<keyword evidence="9" id="KW-1185">Reference proteome</keyword>
<reference evidence="8" key="2">
    <citation type="submission" date="2023-06" db="EMBL/GenBank/DDBJ databases">
        <authorList>
            <consortium name="Lawrence Berkeley National Laboratory"/>
            <person name="Haridas S."/>
            <person name="Hensen N."/>
            <person name="Bonometti L."/>
            <person name="Westerberg I."/>
            <person name="Brannstrom I.O."/>
            <person name="Guillou S."/>
            <person name="Cros-Aarteil S."/>
            <person name="Calhoun S."/>
            <person name="Kuo A."/>
            <person name="Mondo S."/>
            <person name="Pangilinan J."/>
            <person name="Riley R."/>
            <person name="Labutti K."/>
            <person name="Andreopoulos B."/>
            <person name="Lipzen A."/>
            <person name="Chen C."/>
            <person name="Yanf M."/>
            <person name="Daum C."/>
            <person name="Ng V."/>
            <person name="Clum A."/>
            <person name="Steindorff A."/>
            <person name="Ohm R."/>
            <person name="Martin F."/>
            <person name="Silar P."/>
            <person name="Natvig D."/>
            <person name="Lalanne C."/>
            <person name="Gautier V."/>
            <person name="Ament-Velasquez S.L."/>
            <person name="Kruys A."/>
            <person name="Hutchinson M.I."/>
            <person name="Powell A.J."/>
            <person name="Barry K."/>
            <person name="Miller A.N."/>
            <person name="Grigoriev I.V."/>
            <person name="Debuchy R."/>
            <person name="Gladieux P."/>
            <person name="Thoren M.H."/>
            <person name="Johannesson H."/>
        </authorList>
    </citation>
    <scope>NUCLEOTIDE SEQUENCE</scope>
    <source>
        <strain evidence="8">CBS 118394</strain>
    </source>
</reference>
<proteinExistence type="inferred from homology"/>
<reference evidence="8" key="1">
    <citation type="journal article" date="2023" name="Mol. Phylogenet. Evol.">
        <title>Genome-scale phylogeny and comparative genomics of the fungal order Sordariales.</title>
        <authorList>
            <person name="Hensen N."/>
            <person name="Bonometti L."/>
            <person name="Westerberg I."/>
            <person name="Brannstrom I.O."/>
            <person name="Guillou S."/>
            <person name="Cros-Aarteil S."/>
            <person name="Calhoun S."/>
            <person name="Haridas S."/>
            <person name="Kuo A."/>
            <person name="Mondo S."/>
            <person name="Pangilinan J."/>
            <person name="Riley R."/>
            <person name="LaButti K."/>
            <person name="Andreopoulos B."/>
            <person name="Lipzen A."/>
            <person name="Chen C."/>
            <person name="Yan M."/>
            <person name="Daum C."/>
            <person name="Ng V."/>
            <person name="Clum A."/>
            <person name="Steindorff A."/>
            <person name="Ohm R.A."/>
            <person name="Martin F."/>
            <person name="Silar P."/>
            <person name="Natvig D.O."/>
            <person name="Lalanne C."/>
            <person name="Gautier V."/>
            <person name="Ament-Velasquez S.L."/>
            <person name="Kruys A."/>
            <person name="Hutchinson M.I."/>
            <person name="Powell A.J."/>
            <person name="Barry K."/>
            <person name="Miller A.N."/>
            <person name="Grigoriev I.V."/>
            <person name="Debuchy R."/>
            <person name="Gladieux P."/>
            <person name="Hiltunen Thoren M."/>
            <person name="Johannesson H."/>
        </authorList>
    </citation>
    <scope>NUCLEOTIDE SEQUENCE</scope>
    <source>
        <strain evidence="8">CBS 118394</strain>
    </source>
</reference>
<dbReference type="Pfam" id="PF00450">
    <property type="entry name" value="Peptidase_S10"/>
    <property type="match status" value="1"/>
</dbReference>
<dbReference type="GO" id="GO:0000324">
    <property type="term" value="C:fungal-type vacuole"/>
    <property type="evidence" value="ECO:0007669"/>
    <property type="project" value="TreeGrafter"/>
</dbReference>
<dbReference type="EMBL" id="JAUEDM010000001">
    <property type="protein sequence ID" value="KAK3331190.1"/>
    <property type="molecule type" value="Genomic_DNA"/>
</dbReference>
<keyword evidence="4" id="KW-0732">Signal</keyword>
<name>A0AAE0MGC6_9PEZI</name>
<dbReference type="Gene3D" id="3.40.50.1820">
    <property type="entry name" value="alpha/beta hydrolase"/>
    <property type="match status" value="1"/>
</dbReference>
<organism evidence="8 9">
    <name type="scientific">Apodospora peruviana</name>
    <dbReference type="NCBI Taxonomy" id="516989"/>
    <lineage>
        <taxon>Eukaryota</taxon>
        <taxon>Fungi</taxon>
        <taxon>Dikarya</taxon>
        <taxon>Ascomycota</taxon>
        <taxon>Pezizomycotina</taxon>
        <taxon>Sordariomycetes</taxon>
        <taxon>Sordariomycetidae</taxon>
        <taxon>Sordariales</taxon>
        <taxon>Lasiosphaeriaceae</taxon>
        <taxon>Apodospora</taxon>
    </lineage>
</organism>
<sequence>MLFGLAAASATMAQNTVPAPKDTQRVESKNYPGASISYKQTSLCETTSGVKSYSGYVNLPSSLLADVPATTYNVSLFFWYFEARKDAANAPVSIYIGGGPGASGMDDSSGFPCKVNPDTNSTTLNSLSWNDKVNMLYIDQPVTTGFSYTSIVNGIMDLLSPSYDFIPLEDGSKFEQTNITTVGATISPRDPSMTVNTTMQAARTMWHFAQVWFQEFPEYKTTNDEISIWTVSYGGYFAPAIFAHVERQNELIRNNTHPDKSASPLHLATIGLQNACVDAATQGSQYPEYAFNNTYGISAIPQEIYEAARTNFTKPGGCADLISACRSAGLAGDPLETGANSTVNEICAAASMYCFGVVQGAYTTYSNRNAFDIARLASQTFPVDYNSAFFNREWVQAELGVPVNFTLSSNMIVDLFFAVTGDPMRRTYADLEYLLQKGKNVVMVYGDRDYRCNWLGAEKLSLVMEHSGTAEFRKAGYASIKTNGSYEGGFVRQAGNLSFSRVFEAGHNVAAYQPETVLRIFERAMKRKDVATGQEDAGTRYSSKGLADTFAVKNEVPQNLPAQVCLVFDAGVTCAKNQIEALRDGSAATKDFVLLEPTAEVDDGSAATPGDGGGNGTTPKPRGSENLAGRMVASGVAGSVIGLVWLCRLCFW</sequence>
<evidence type="ECO:0000256" key="6">
    <source>
        <dbReference type="ARBA" id="ARBA00023180"/>
    </source>
</evidence>
<evidence type="ECO:0000256" key="3">
    <source>
        <dbReference type="ARBA" id="ARBA00022670"/>
    </source>
</evidence>
<dbReference type="GO" id="GO:0006508">
    <property type="term" value="P:proteolysis"/>
    <property type="evidence" value="ECO:0007669"/>
    <property type="project" value="UniProtKB-KW"/>
</dbReference>
<feature type="region of interest" description="Disordered" evidence="7">
    <location>
        <begin position="602"/>
        <end position="626"/>
    </location>
</feature>
<keyword evidence="3" id="KW-0645">Protease</keyword>